<feature type="signal peptide" evidence="2">
    <location>
        <begin position="1"/>
        <end position="22"/>
    </location>
</feature>
<protein>
    <recommendedName>
        <fullName evidence="5">Phosphatidic acid phosphatase type 2/haloperoxidase domain-containing protein</fullName>
    </recommendedName>
</protein>
<feature type="region of interest" description="Disordered" evidence="1">
    <location>
        <begin position="306"/>
        <end position="339"/>
    </location>
</feature>
<comment type="caution">
    <text evidence="3">The sequence shown here is derived from an EMBL/GenBank/DDBJ whole genome shotgun (WGS) entry which is preliminary data.</text>
</comment>
<dbReference type="InterPro" id="IPR036938">
    <property type="entry name" value="PAP2/HPO_sf"/>
</dbReference>
<dbReference type="PANTHER" id="PTHR34599:SF1">
    <property type="entry name" value="PHOSPHATIDIC ACID PHOSPHATASE TYPE 2_HALOPEROXIDASE DOMAIN-CONTAINING PROTEIN"/>
    <property type="match status" value="1"/>
</dbReference>
<dbReference type="InterPro" id="IPR052559">
    <property type="entry name" value="V-haloperoxidase"/>
</dbReference>
<feature type="compositionally biased region" description="Acidic residues" evidence="1">
    <location>
        <begin position="307"/>
        <end position="319"/>
    </location>
</feature>
<gene>
    <name evidence="3" type="ORF">IPK02_20615</name>
</gene>
<dbReference type="CDD" id="cd03398">
    <property type="entry name" value="PAP2_haloperoxidase"/>
    <property type="match status" value="1"/>
</dbReference>
<dbReference type="AlphaFoldDB" id="A0A935TH28"/>
<proteinExistence type="predicted"/>
<dbReference type="Gene3D" id="1.10.606.20">
    <property type="match status" value="1"/>
</dbReference>
<dbReference type="EMBL" id="JADJOT010000012">
    <property type="protein sequence ID" value="MBK7956152.1"/>
    <property type="molecule type" value="Genomic_DNA"/>
</dbReference>
<evidence type="ECO:0000313" key="3">
    <source>
        <dbReference type="EMBL" id="MBK7956152.1"/>
    </source>
</evidence>
<dbReference type="SUPFAM" id="SSF48317">
    <property type="entry name" value="Acid phosphatase/Vanadium-dependent haloperoxidase"/>
    <property type="match status" value="1"/>
</dbReference>
<reference evidence="3 4" key="1">
    <citation type="submission" date="2020-10" db="EMBL/GenBank/DDBJ databases">
        <title>Connecting structure to function with the recovery of over 1000 high-quality activated sludge metagenome-assembled genomes encoding full-length rRNA genes using long-read sequencing.</title>
        <authorList>
            <person name="Singleton C.M."/>
            <person name="Petriglieri F."/>
            <person name="Kristensen J.M."/>
            <person name="Kirkegaard R.H."/>
            <person name="Michaelsen T.Y."/>
            <person name="Andersen M.H."/>
            <person name="Karst S.M."/>
            <person name="Dueholm M.S."/>
            <person name="Nielsen P.H."/>
            <person name="Albertsen M."/>
        </authorList>
    </citation>
    <scope>NUCLEOTIDE SEQUENCE [LARGE SCALE GENOMIC DNA]</scope>
    <source>
        <strain evidence="3">Fred_18-Q3-R57-64_BAT3C.720</strain>
    </source>
</reference>
<name>A0A935TH28_9PROT</name>
<keyword evidence="2" id="KW-0732">Signal</keyword>
<evidence type="ECO:0000256" key="2">
    <source>
        <dbReference type="SAM" id="SignalP"/>
    </source>
</evidence>
<dbReference type="PANTHER" id="PTHR34599">
    <property type="entry name" value="PEROXIDASE-RELATED"/>
    <property type="match status" value="1"/>
</dbReference>
<sequence>MMNHRLLLLICVSLTLPTAARADLVSDWNSTLIDAIRTTPAKSNPGNSTRSVAMMNATIYDVFQAIDRTHAPFLVNDSAPGASLDAAVAQAAYRTLANTYVEQQAMLDNVLAARLGAIPDNQAKTAGIALGNRVAEQYINTRSSDGWDTPDAYTPTGLPGHWSEDPLHAPQTAWGQAWGGVTPWAINNPDQFDAVLHLPALGSDKYVEAFQQVKDYGALGSSKRSDYQAKTGLFWAYDRFAMGPPPILFIHALDSISAAIGSTLADRARLFALASVAMADAVIAAWDVKFEADLWRPITAIRADAAHDDDDPDTVEDPDWTPLGAPDGDPSTSAGDFTPPFPAYTSGHATMGGAVFKALELFYGSNDFSVADATIGVDPVTDQFILTSEEMTGSASSRAYVRFTQTVPLDLGSEDSPEGENATSRVYLGIHWLFDGTDGIALGNAVAKDVMANHFQAVPEPGTIWLGAFAMLLLGLVRRRAG</sequence>
<dbReference type="Proteomes" id="UP000706151">
    <property type="component" value="Unassembled WGS sequence"/>
</dbReference>
<evidence type="ECO:0000256" key="1">
    <source>
        <dbReference type="SAM" id="MobiDB-lite"/>
    </source>
</evidence>
<feature type="chain" id="PRO_5037602409" description="Phosphatidic acid phosphatase type 2/haloperoxidase domain-containing protein" evidence="2">
    <location>
        <begin position="23"/>
        <end position="482"/>
    </location>
</feature>
<evidence type="ECO:0008006" key="5">
    <source>
        <dbReference type="Google" id="ProtNLM"/>
    </source>
</evidence>
<evidence type="ECO:0000313" key="4">
    <source>
        <dbReference type="Proteomes" id="UP000706151"/>
    </source>
</evidence>
<organism evidence="3 4">
    <name type="scientific">Candidatus Accumulibacter affinis</name>
    <dbReference type="NCBI Taxonomy" id="2954384"/>
    <lineage>
        <taxon>Bacteria</taxon>
        <taxon>Pseudomonadati</taxon>
        <taxon>Pseudomonadota</taxon>
        <taxon>Betaproteobacteria</taxon>
        <taxon>Candidatus Accumulibacter</taxon>
    </lineage>
</organism>
<accession>A0A935TH28</accession>